<dbReference type="InterPro" id="IPR036770">
    <property type="entry name" value="Ankyrin_rpt-contain_sf"/>
</dbReference>
<dbReference type="InterPro" id="IPR000182">
    <property type="entry name" value="GNAT_dom"/>
</dbReference>
<proteinExistence type="predicted"/>
<gene>
    <name evidence="3" type="ORF">R3P38DRAFT_2521222</name>
</gene>
<dbReference type="SUPFAM" id="SSF48403">
    <property type="entry name" value="Ankyrin repeat"/>
    <property type="match status" value="1"/>
</dbReference>
<evidence type="ECO:0000259" key="2">
    <source>
        <dbReference type="PROSITE" id="PS51186"/>
    </source>
</evidence>
<dbReference type="AlphaFoldDB" id="A0AAW0C1T7"/>
<dbReference type="GO" id="GO:0016747">
    <property type="term" value="F:acyltransferase activity, transferring groups other than amino-acyl groups"/>
    <property type="evidence" value="ECO:0007669"/>
    <property type="project" value="InterPro"/>
</dbReference>
<accession>A0AAW0C1T7</accession>
<sequence>MASSLDEHPRRTFKFQELETHIKVKNFLKHEHRMRPDTLQSLMLSIKHPSYGEIGYISATRVQYRSGGYGLFLETMDVDNELFAIGSALFDKYGEIRPWLVDNEYHKGSGLWGRELNEGKLIIIRCVSVDPAYRKQGLGSWALQRLYSSEYVDKDDKILCWPSPIPRPPSEQWIPVFDGIVEFFRKAGYRRVGRTSFFAYSLDPEHPSRKLAYSDDLDPEDNFNAKGPQPRLALQDAIFEDKSEKVAEVIKDAYTRDPSSIALPDVHGFRPIFVAVKSNNLHAVRTLISLGLSDQDFDSRENGNHMTPLEACSADMCFNREFEEILVHQGWKGYSETSLLIKAALKRAMKHPMPQTDTEYVASNKWGCSCGKCYDGWLSGRTLIRLQAEADMAYDQLQMSLDFGDISPVPHQPLDPKFICLELSLGYIPKHLWPQLFKTFIVGYAHVIKAVAQLLSRPVLPTQTSVLEALQDGIADFFDVQAAKFFFNKGGRVEYAIAAIIHAAEASFIDLSGTDLDIHKDDPNYQETPTCANDREFALVRNNFGLDPTQSWGPYDSLAVATRVAFDSDSSEEHDEMDEEEEEDEDEMALDEEEEDEMELDEEEEEAGV</sequence>
<reference evidence="3 4" key="1">
    <citation type="journal article" date="2024" name="J Genomics">
        <title>Draft genome sequencing and assembly of Favolaschia claudopus CIRM-BRFM 2984 isolated from oak limbs.</title>
        <authorList>
            <person name="Navarro D."/>
            <person name="Drula E."/>
            <person name="Chaduli D."/>
            <person name="Cazenave R."/>
            <person name="Ahrendt S."/>
            <person name="Wang J."/>
            <person name="Lipzen A."/>
            <person name="Daum C."/>
            <person name="Barry K."/>
            <person name="Grigoriev I.V."/>
            <person name="Favel A."/>
            <person name="Rosso M.N."/>
            <person name="Martin F."/>
        </authorList>
    </citation>
    <scope>NUCLEOTIDE SEQUENCE [LARGE SCALE GENOMIC DNA]</scope>
    <source>
        <strain evidence="3 4">CIRM-BRFM 2984</strain>
    </source>
</reference>
<feature type="region of interest" description="Disordered" evidence="1">
    <location>
        <begin position="565"/>
        <end position="609"/>
    </location>
</feature>
<name>A0AAW0C1T7_9AGAR</name>
<evidence type="ECO:0000313" key="4">
    <source>
        <dbReference type="Proteomes" id="UP001362999"/>
    </source>
</evidence>
<feature type="domain" description="N-acetyltransferase" evidence="2">
    <location>
        <begin position="62"/>
        <end position="218"/>
    </location>
</feature>
<dbReference type="SUPFAM" id="SSF55729">
    <property type="entry name" value="Acyl-CoA N-acyltransferases (Nat)"/>
    <property type="match status" value="1"/>
</dbReference>
<dbReference type="EMBL" id="JAWWNJ010000023">
    <property type="protein sequence ID" value="KAK7032909.1"/>
    <property type="molecule type" value="Genomic_DNA"/>
</dbReference>
<feature type="compositionally biased region" description="Acidic residues" evidence="1">
    <location>
        <begin position="569"/>
        <end position="609"/>
    </location>
</feature>
<organism evidence="3 4">
    <name type="scientific">Favolaschia claudopus</name>
    <dbReference type="NCBI Taxonomy" id="2862362"/>
    <lineage>
        <taxon>Eukaryota</taxon>
        <taxon>Fungi</taxon>
        <taxon>Dikarya</taxon>
        <taxon>Basidiomycota</taxon>
        <taxon>Agaricomycotina</taxon>
        <taxon>Agaricomycetes</taxon>
        <taxon>Agaricomycetidae</taxon>
        <taxon>Agaricales</taxon>
        <taxon>Marasmiineae</taxon>
        <taxon>Mycenaceae</taxon>
        <taxon>Favolaschia</taxon>
    </lineage>
</organism>
<evidence type="ECO:0000313" key="3">
    <source>
        <dbReference type="EMBL" id="KAK7032909.1"/>
    </source>
</evidence>
<keyword evidence="4" id="KW-1185">Reference proteome</keyword>
<dbReference type="PROSITE" id="PS51186">
    <property type="entry name" value="GNAT"/>
    <property type="match status" value="1"/>
</dbReference>
<protein>
    <submittedName>
        <fullName evidence="3">Ankyrin repeat family protein</fullName>
    </submittedName>
</protein>
<dbReference type="InterPro" id="IPR016181">
    <property type="entry name" value="Acyl_CoA_acyltransferase"/>
</dbReference>
<dbReference type="Proteomes" id="UP001362999">
    <property type="component" value="Unassembled WGS sequence"/>
</dbReference>
<comment type="caution">
    <text evidence="3">The sequence shown here is derived from an EMBL/GenBank/DDBJ whole genome shotgun (WGS) entry which is preliminary data.</text>
</comment>
<evidence type="ECO:0000256" key="1">
    <source>
        <dbReference type="SAM" id="MobiDB-lite"/>
    </source>
</evidence>
<dbReference type="CDD" id="cd04301">
    <property type="entry name" value="NAT_SF"/>
    <property type="match status" value="1"/>
</dbReference>